<reference evidence="3 4" key="1">
    <citation type="submission" date="2014-04" db="EMBL/GenBank/DDBJ databases">
        <authorList>
            <consortium name="DOE Joint Genome Institute"/>
            <person name="Kuo A."/>
            <person name="Kohler A."/>
            <person name="Jargeat P."/>
            <person name="Nagy L.G."/>
            <person name="Floudas D."/>
            <person name="Copeland A."/>
            <person name="Barry K.W."/>
            <person name="Cichocki N."/>
            <person name="Veneault-Fourrey C."/>
            <person name="LaButti K."/>
            <person name="Lindquist E.A."/>
            <person name="Lipzen A."/>
            <person name="Lundell T."/>
            <person name="Morin E."/>
            <person name="Murat C."/>
            <person name="Sun H."/>
            <person name="Tunlid A."/>
            <person name="Henrissat B."/>
            <person name="Grigoriev I.V."/>
            <person name="Hibbett D.S."/>
            <person name="Martin F."/>
            <person name="Nordberg H.P."/>
            <person name="Cantor M.N."/>
            <person name="Hua S.X."/>
        </authorList>
    </citation>
    <scope>NUCLEOTIDE SEQUENCE [LARGE SCALE GENOMIC DNA]</scope>
    <source>
        <strain evidence="3 4">Ve08.2h10</strain>
    </source>
</reference>
<feature type="transmembrane region" description="Helical" evidence="2">
    <location>
        <begin position="412"/>
        <end position="431"/>
    </location>
</feature>
<accession>A0A0D0E950</accession>
<evidence type="ECO:0000256" key="2">
    <source>
        <dbReference type="SAM" id="Phobius"/>
    </source>
</evidence>
<feature type="compositionally biased region" description="Low complexity" evidence="1">
    <location>
        <begin position="11"/>
        <end position="31"/>
    </location>
</feature>
<gene>
    <name evidence="3" type="ORF">PAXRUDRAFT_132680</name>
</gene>
<evidence type="ECO:0000313" key="3">
    <source>
        <dbReference type="EMBL" id="KIK99144.1"/>
    </source>
</evidence>
<dbReference type="Proteomes" id="UP000054538">
    <property type="component" value="Unassembled WGS sequence"/>
</dbReference>
<sequence>MLHSGRGQAKISSATSAATAPMTSTSSSISTHRTRSPLVRFEAPSPSSFAQVSHSSAVPLAAENASTQLSPAPSCKPSLPDKMKRYQRTTSIPRKSPHPGLRPGKQSLNRPEVPEWNSEVHPEGALFYYRKKGTWVILTDTDLTVKKNLEQIDLSVNSIFGEAGLSLQSDSYVLVVELDKEDPKRTGGQECLYYFADHAEKLLFWVHEYKSEALKKYLCAGVKYATESSHIKCAIEAQYWLHCERFSNVVPMRLEYLVNLRETLIHASTDMILSDTSVSPFSPDDLLKMLDVVSAIESSISAGPGLDSHPMSNSKFYPHSMSAIARMMRLLTHSKFLNFYGQVGARLNADQSIYTKKLASEEGFSSPVFYTLNLLLLTAPRKHIRTLRGIYVDHVINASRWKGFISNLRDEWGGYTVFSTVMLAVDISFLAVPGVINGTYQNSQTLTATTIYISTILSLGTLVVSVLLADQIRRHGIESLDEGAAYMTHMTNSVLGIEAMAVMYSLPYALLVWSMLAFAVALSVMMFSSMHNIGRVMVMIFFVITVILASWPITCGRGRRAAKDGGYHTH</sequence>
<dbReference type="EMBL" id="KN824868">
    <property type="protein sequence ID" value="KIK99144.1"/>
    <property type="molecule type" value="Genomic_DNA"/>
</dbReference>
<protein>
    <submittedName>
        <fullName evidence="3">Uncharacterized protein</fullName>
    </submittedName>
</protein>
<feature type="transmembrane region" description="Helical" evidence="2">
    <location>
        <begin position="533"/>
        <end position="553"/>
    </location>
</feature>
<dbReference type="InParanoid" id="A0A0D0E950"/>
<keyword evidence="4" id="KW-1185">Reference proteome</keyword>
<evidence type="ECO:0000256" key="1">
    <source>
        <dbReference type="SAM" id="MobiDB-lite"/>
    </source>
</evidence>
<evidence type="ECO:0000313" key="4">
    <source>
        <dbReference type="Proteomes" id="UP000054538"/>
    </source>
</evidence>
<reference evidence="4" key="2">
    <citation type="submission" date="2015-01" db="EMBL/GenBank/DDBJ databases">
        <title>Evolutionary Origins and Diversification of the Mycorrhizal Mutualists.</title>
        <authorList>
            <consortium name="DOE Joint Genome Institute"/>
            <consortium name="Mycorrhizal Genomics Consortium"/>
            <person name="Kohler A."/>
            <person name="Kuo A."/>
            <person name="Nagy L.G."/>
            <person name="Floudas D."/>
            <person name="Copeland A."/>
            <person name="Barry K.W."/>
            <person name="Cichocki N."/>
            <person name="Veneault-Fourrey C."/>
            <person name="LaButti K."/>
            <person name="Lindquist E.A."/>
            <person name="Lipzen A."/>
            <person name="Lundell T."/>
            <person name="Morin E."/>
            <person name="Murat C."/>
            <person name="Riley R."/>
            <person name="Ohm R."/>
            <person name="Sun H."/>
            <person name="Tunlid A."/>
            <person name="Henrissat B."/>
            <person name="Grigoriev I.V."/>
            <person name="Hibbett D.S."/>
            <person name="Martin F."/>
        </authorList>
    </citation>
    <scope>NUCLEOTIDE SEQUENCE [LARGE SCALE GENOMIC DNA]</scope>
    <source>
        <strain evidence="4">Ve08.2h10</strain>
    </source>
</reference>
<keyword evidence="2" id="KW-0472">Membrane</keyword>
<keyword evidence="2" id="KW-1133">Transmembrane helix</keyword>
<proteinExistence type="predicted"/>
<dbReference type="AlphaFoldDB" id="A0A0D0E950"/>
<feature type="region of interest" description="Disordered" evidence="1">
    <location>
        <begin position="89"/>
        <end position="116"/>
    </location>
</feature>
<feature type="region of interest" description="Disordered" evidence="1">
    <location>
        <begin position="1"/>
        <end position="50"/>
    </location>
</feature>
<dbReference type="OrthoDB" id="2657661at2759"/>
<dbReference type="HOGENOM" id="CLU_015091_1_2_1"/>
<name>A0A0D0E950_9AGAM</name>
<keyword evidence="2" id="KW-0812">Transmembrane</keyword>
<feature type="transmembrane region" description="Helical" evidence="2">
    <location>
        <begin position="451"/>
        <end position="469"/>
    </location>
</feature>
<organism evidence="3 4">
    <name type="scientific">Paxillus rubicundulus Ve08.2h10</name>
    <dbReference type="NCBI Taxonomy" id="930991"/>
    <lineage>
        <taxon>Eukaryota</taxon>
        <taxon>Fungi</taxon>
        <taxon>Dikarya</taxon>
        <taxon>Basidiomycota</taxon>
        <taxon>Agaricomycotina</taxon>
        <taxon>Agaricomycetes</taxon>
        <taxon>Agaricomycetidae</taxon>
        <taxon>Boletales</taxon>
        <taxon>Paxilineae</taxon>
        <taxon>Paxillaceae</taxon>
        <taxon>Paxillus</taxon>
    </lineage>
</organism>